<evidence type="ECO:0000313" key="2">
    <source>
        <dbReference type="EMBL" id="PRQ50123.1"/>
    </source>
</evidence>
<dbReference type="Pfam" id="PF13960">
    <property type="entry name" value="DUF4218"/>
    <property type="match status" value="1"/>
</dbReference>
<gene>
    <name evidence="2" type="ORF">RchiOBHm_Chr2g0129601</name>
</gene>
<name>A0A2P6RUM7_ROSCH</name>
<accession>A0A2P6RUM7</accession>
<sequence length="140" mass="16191">MPPAFFDIMEHLSIHLADEAAIAGPVHYRWMYPIERYLFTLKKYVRTKNLPEGCIAEGYIIEETLSFCVMYLEDGVDSKRTRIGRNADDPNNVQRLGLQIFAHKGCALEKPHEFKLSDEEWLSAHTHVLINCPDIKPYLL</sequence>
<protein>
    <recommendedName>
        <fullName evidence="1">DUF4218 domain-containing protein</fullName>
    </recommendedName>
</protein>
<dbReference type="Gramene" id="PRQ50123">
    <property type="protein sequence ID" value="PRQ50123"/>
    <property type="gene ID" value="RchiOBHm_Chr2g0129601"/>
</dbReference>
<dbReference type="PANTHER" id="PTHR48258">
    <property type="entry name" value="DUF4218 DOMAIN-CONTAINING PROTEIN-RELATED"/>
    <property type="match status" value="1"/>
</dbReference>
<dbReference type="AlphaFoldDB" id="A0A2P6RUM7"/>
<dbReference type="InterPro" id="IPR025452">
    <property type="entry name" value="DUF4218"/>
</dbReference>
<evidence type="ECO:0000313" key="3">
    <source>
        <dbReference type="Proteomes" id="UP000238479"/>
    </source>
</evidence>
<proteinExistence type="predicted"/>
<reference evidence="2 3" key="1">
    <citation type="journal article" date="2018" name="Nat. Genet.">
        <title>The Rosa genome provides new insights in the design of modern roses.</title>
        <authorList>
            <person name="Bendahmane M."/>
        </authorList>
    </citation>
    <scope>NUCLEOTIDE SEQUENCE [LARGE SCALE GENOMIC DNA]</scope>
    <source>
        <strain evidence="3">cv. Old Blush</strain>
    </source>
</reference>
<feature type="domain" description="DUF4218" evidence="1">
    <location>
        <begin position="2"/>
        <end position="86"/>
    </location>
</feature>
<evidence type="ECO:0000259" key="1">
    <source>
        <dbReference type="Pfam" id="PF13960"/>
    </source>
</evidence>
<organism evidence="2 3">
    <name type="scientific">Rosa chinensis</name>
    <name type="common">China rose</name>
    <dbReference type="NCBI Taxonomy" id="74649"/>
    <lineage>
        <taxon>Eukaryota</taxon>
        <taxon>Viridiplantae</taxon>
        <taxon>Streptophyta</taxon>
        <taxon>Embryophyta</taxon>
        <taxon>Tracheophyta</taxon>
        <taxon>Spermatophyta</taxon>
        <taxon>Magnoliopsida</taxon>
        <taxon>eudicotyledons</taxon>
        <taxon>Gunneridae</taxon>
        <taxon>Pentapetalae</taxon>
        <taxon>rosids</taxon>
        <taxon>fabids</taxon>
        <taxon>Rosales</taxon>
        <taxon>Rosaceae</taxon>
        <taxon>Rosoideae</taxon>
        <taxon>Rosoideae incertae sedis</taxon>
        <taxon>Rosa</taxon>
    </lineage>
</organism>
<dbReference type="EMBL" id="PDCK01000040">
    <property type="protein sequence ID" value="PRQ50123.1"/>
    <property type="molecule type" value="Genomic_DNA"/>
</dbReference>
<keyword evidence="3" id="KW-1185">Reference proteome</keyword>
<comment type="caution">
    <text evidence="2">The sequence shown here is derived from an EMBL/GenBank/DDBJ whole genome shotgun (WGS) entry which is preliminary data.</text>
</comment>
<dbReference type="Proteomes" id="UP000238479">
    <property type="component" value="Chromosome 2"/>
</dbReference>
<dbReference type="OMA" id="WLSAHTH"/>